<dbReference type="RefSeq" id="WP_015750479.1">
    <property type="nucleotide sequence ID" value="NC_013224.1"/>
</dbReference>
<dbReference type="Proteomes" id="UP000001052">
    <property type="component" value="Plasmid pDRET01"/>
</dbReference>
<dbReference type="SUPFAM" id="SSF56300">
    <property type="entry name" value="Metallo-dependent phosphatases"/>
    <property type="match status" value="1"/>
</dbReference>
<evidence type="ECO:0000259" key="1">
    <source>
        <dbReference type="Pfam" id="PF00149"/>
    </source>
</evidence>
<dbReference type="KEGG" id="drt:Dret_2548"/>
<dbReference type="CDD" id="cd00838">
    <property type="entry name" value="MPP_superfamily"/>
    <property type="match status" value="2"/>
</dbReference>
<accession>C8X5X7</accession>
<dbReference type="InterPro" id="IPR004843">
    <property type="entry name" value="Calcineurin-like_PHP"/>
</dbReference>
<dbReference type="InterPro" id="IPR029052">
    <property type="entry name" value="Metallo-depent_PP-like"/>
</dbReference>
<keyword evidence="3" id="KW-1185">Reference proteome</keyword>
<dbReference type="OrthoDB" id="7831721at2"/>
<evidence type="ECO:0000313" key="2">
    <source>
        <dbReference type="EMBL" id="ACV69824.1"/>
    </source>
</evidence>
<sequence length="212" mass="24035">MLLFYADAHGNFEELISVARKYHSEIKGIFLLGDQSPGQPLDQELKALGSGIIAKTYFILGNHDLESKKYIENHFCIWQNYLNKRTIDIDGICIGGFSSTYSEKSIFFSNNNKTKYTIDTLKSKEPLCCECLSGFSNMSLDILITHEAPSNHPEGCYKIDEAARLSQSSIIIHGHHHEDYESSLPFGTRIIGLGRQQVLYFTADMLTNNFYF</sequence>
<dbReference type="HOGENOM" id="CLU_084430_0_0_7"/>
<gene>
    <name evidence="2" type="ORF">Dret_2548</name>
</gene>
<dbReference type="Gene3D" id="3.60.21.10">
    <property type="match status" value="1"/>
</dbReference>
<feature type="domain" description="Calcineurin-like phosphoesterase" evidence="1">
    <location>
        <begin position="3"/>
        <end position="178"/>
    </location>
</feature>
<dbReference type="Pfam" id="PF00149">
    <property type="entry name" value="Metallophos"/>
    <property type="match status" value="1"/>
</dbReference>
<keyword evidence="2" id="KW-0614">Plasmid</keyword>
<geneLocation type="plasmid" evidence="2 3">
    <name>pDRET01</name>
</geneLocation>
<organism evidence="2 3">
    <name type="scientific">Desulfohalobium retbaense (strain ATCC 49708 / DSM 5692 / JCM 16813 / HR100)</name>
    <dbReference type="NCBI Taxonomy" id="485915"/>
    <lineage>
        <taxon>Bacteria</taxon>
        <taxon>Pseudomonadati</taxon>
        <taxon>Thermodesulfobacteriota</taxon>
        <taxon>Desulfovibrionia</taxon>
        <taxon>Desulfovibrionales</taxon>
        <taxon>Desulfohalobiaceae</taxon>
        <taxon>Desulfohalobium</taxon>
    </lineage>
</organism>
<evidence type="ECO:0000313" key="3">
    <source>
        <dbReference type="Proteomes" id="UP000001052"/>
    </source>
</evidence>
<dbReference type="AlphaFoldDB" id="C8X5X7"/>
<reference evidence="2 3" key="1">
    <citation type="journal article" date="2010" name="Stand. Genomic Sci.">
        <title>Complete genome sequence of Desulfohalobium retbaense type strain (HR(100)).</title>
        <authorList>
            <person name="Spring S."/>
            <person name="Nolan M."/>
            <person name="Lapidus A."/>
            <person name="Glavina Del Rio T."/>
            <person name="Copeland A."/>
            <person name="Tice H."/>
            <person name="Cheng J.F."/>
            <person name="Lucas S."/>
            <person name="Land M."/>
            <person name="Chen F."/>
            <person name="Bruce D."/>
            <person name="Goodwin L."/>
            <person name="Pitluck S."/>
            <person name="Ivanova N."/>
            <person name="Mavromatis K."/>
            <person name="Mikhailova N."/>
            <person name="Pati A."/>
            <person name="Chen A."/>
            <person name="Palaniappan K."/>
            <person name="Hauser L."/>
            <person name="Chang Y.J."/>
            <person name="Jeffries C.D."/>
            <person name="Munk C."/>
            <person name="Kiss H."/>
            <person name="Chain P."/>
            <person name="Han C."/>
            <person name="Brettin T."/>
            <person name="Detter J.C."/>
            <person name="Schuler E."/>
            <person name="Goker M."/>
            <person name="Rohde M."/>
            <person name="Bristow J."/>
            <person name="Eisen J.A."/>
            <person name="Markowitz V."/>
            <person name="Hugenholtz P."/>
            <person name="Kyrpides N.C."/>
            <person name="Klenk H.P."/>
        </authorList>
    </citation>
    <scope>NUCLEOTIDE SEQUENCE [LARGE SCALE GENOMIC DNA]</scope>
    <source>
        <strain evidence="2 3">DSM 5692</strain>
        <plasmid evidence="3">Plasmid pDRET01</plasmid>
    </source>
</reference>
<dbReference type="EMBL" id="CP001735">
    <property type="protein sequence ID" value="ACV69824.1"/>
    <property type="molecule type" value="Genomic_DNA"/>
</dbReference>
<name>C8X5X7_DESRD</name>
<protein>
    <submittedName>
        <fullName evidence="2">Metallophosphoesterase</fullName>
    </submittedName>
</protein>
<proteinExistence type="predicted"/>
<dbReference type="GO" id="GO:0016787">
    <property type="term" value="F:hydrolase activity"/>
    <property type="evidence" value="ECO:0007669"/>
    <property type="project" value="InterPro"/>
</dbReference>
<dbReference type="eggNOG" id="COG2129">
    <property type="taxonomic scope" value="Bacteria"/>
</dbReference>